<keyword evidence="3" id="KW-0378">Hydrolase</keyword>
<reference evidence="3 4" key="1">
    <citation type="submission" date="2017-09" db="EMBL/GenBank/DDBJ databases">
        <title>Sphingomonas adhaesiva DSM 7418, whole genome shotgun sequence.</title>
        <authorList>
            <person name="Feng G."/>
            <person name="Zhu H."/>
        </authorList>
    </citation>
    <scope>NUCLEOTIDE SEQUENCE [LARGE SCALE GENOMIC DNA]</scope>
    <source>
        <strain evidence="3 4">DSM 7418</strain>
    </source>
</reference>
<protein>
    <submittedName>
        <fullName evidence="3">Endonuclease</fullName>
    </submittedName>
</protein>
<dbReference type="PANTHER" id="PTHR34477:SF5">
    <property type="entry name" value="BSL5627 PROTEIN"/>
    <property type="match status" value="1"/>
</dbReference>
<comment type="similarity">
    <text evidence="1">Belongs to the UPF0213 family.</text>
</comment>
<dbReference type="InterPro" id="IPR050190">
    <property type="entry name" value="UPF0213_domain"/>
</dbReference>
<evidence type="ECO:0000313" key="3">
    <source>
        <dbReference type="EMBL" id="PCG15426.1"/>
    </source>
</evidence>
<accession>A0A2A4IB67</accession>
<dbReference type="RefSeq" id="WP_066711280.1">
    <property type="nucleotide sequence ID" value="NZ_JBHIWA010000098.1"/>
</dbReference>
<evidence type="ECO:0000313" key="4">
    <source>
        <dbReference type="Proteomes" id="UP000218323"/>
    </source>
</evidence>
<evidence type="ECO:0000256" key="1">
    <source>
        <dbReference type="ARBA" id="ARBA00007435"/>
    </source>
</evidence>
<dbReference type="PROSITE" id="PS50164">
    <property type="entry name" value="GIY_YIG"/>
    <property type="match status" value="1"/>
</dbReference>
<dbReference type="PANTHER" id="PTHR34477">
    <property type="entry name" value="UPF0213 PROTEIN YHBQ"/>
    <property type="match status" value="1"/>
</dbReference>
<sequence>MRERQPCVYILASDRNGTLYVGVTSNLIGRVMQHRDGTFGGFTARYGVHRLVWYDVADTMDAAIAAEKRIKRWRREWKVELIERDNPHWNDIAPGIGLPPPQ</sequence>
<feature type="domain" description="GIY-YIG" evidence="2">
    <location>
        <begin position="4"/>
        <end position="80"/>
    </location>
</feature>
<dbReference type="InterPro" id="IPR000305">
    <property type="entry name" value="GIY-YIG_endonuc"/>
</dbReference>
<name>A0A2A4IB67_9SPHN</name>
<evidence type="ECO:0000259" key="2">
    <source>
        <dbReference type="PROSITE" id="PS50164"/>
    </source>
</evidence>
<organism evidence="3 4">
    <name type="scientific">Sphingomonas adhaesiva</name>
    <dbReference type="NCBI Taxonomy" id="28212"/>
    <lineage>
        <taxon>Bacteria</taxon>
        <taxon>Pseudomonadati</taxon>
        <taxon>Pseudomonadota</taxon>
        <taxon>Alphaproteobacteria</taxon>
        <taxon>Sphingomonadales</taxon>
        <taxon>Sphingomonadaceae</taxon>
        <taxon>Sphingomonas</taxon>
    </lineage>
</organism>
<dbReference type="Pfam" id="PF01541">
    <property type="entry name" value="GIY-YIG"/>
    <property type="match status" value="1"/>
</dbReference>
<keyword evidence="4" id="KW-1185">Reference proteome</keyword>
<dbReference type="SUPFAM" id="SSF82771">
    <property type="entry name" value="GIY-YIG endonuclease"/>
    <property type="match status" value="1"/>
</dbReference>
<dbReference type="AlphaFoldDB" id="A0A2A4IB67"/>
<comment type="caution">
    <text evidence="3">The sequence shown here is derived from an EMBL/GenBank/DDBJ whole genome shotgun (WGS) entry which is preliminary data.</text>
</comment>
<dbReference type="GO" id="GO:0004519">
    <property type="term" value="F:endonuclease activity"/>
    <property type="evidence" value="ECO:0007669"/>
    <property type="project" value="UniProtKB-KW"/>
</dbReference>
<keyword evidence="3" id="KW-0255">Endonuclease</keyword>
<keyword evidence="3" id="KW-0540">Nuclease</keyword>
<dbReference type="Gene3D" id="3.40.1440.10">
    <property type="entry name" value="GIY-YIG endonuclease"/>
    <property type="match status" value="1"/>
</dbReference>
<dbReference type="EMBL" id="NWVC01000002">
    <property type="protein sequence ID" value="PCG15426.1"/>
    <property type="molecule type" value="Genomic_DNA"/>
</dbReference>
<proteinExistence type="inferred from homology"/>
<dbReference type="InterPro" id="IPR035901">
    <property type="entry name" value="GIY-YIG_endonuc_sf"/>
</dbReference>
<dbReference type="CDD" id="cd10448">
    <property type="entry name" value="GIY-YIG_unchar_3"/>
    <property type="match status" value="1"/>
</dbReference>
<dbReference type="Proteomes" id="UP000218323">
    <property type="component" value="Unassembled WGS sequence"/>
</dbReference>
<gene>
    <name evidence="3" type="ORF">COA07_07100</name>
</gene>